<dbReference type="PROSITE" id="PS50928">
    <property type="entry name" value="ABC_TM1"/>
    <property type="match status" value="1"/>
</dbReference>
<comment type="subcellular location">
    <subcellularLocation>
        <location evidence="1 8">Cell membrane</location>
        <topology evidence="1 8">Multi-pass membrane protein</topology>
    </subcellularLocation>
</comment>
<evidence type="ECO:0000256" key="5">
    <source>
        <dbReference type="ARBA" id="ARBA00022692"/>
    </source>
</evidence>
<keyword evidence="4" id="KW-1003">Cell membrane</keyword>
<organism evidence="10 11">
    <name type="scientific">Mesorhizobium waimense</name>
    <dbReference type="NCBI Taxonomy" id="1300307"/>
    <lineage>
        <taxon>Bacteria</taxon>
        <taxon>Pseudomonadati</taxon>
        <taxon>Pseudomonadota</taxon>
        <taxon>Alphaproteobacteria</taxon>
        <taxon>Hyphomicrobiales</taxon>
        <taxon>Phyllobacteriaceae</taxon>
        <taxon>Mesorhizobium</taxon>
    </lineage>
</organism>
<accession>A0A3A5KAW5</accession>
<dbReference type="SUPFAM" id="SSF161098">
    <property type="entry name" value="MetI-like"/>
    <property type="match status" value="1"/>
</dbReference>
<evidence type="ECO:0000259" key="9">
    <source>
        <dbReference type="PROSITE" id="PS50928"/>
    </source>
</evidence>
<comment type="similarity">
    <text evidence="2">Belongs to the binding-protein-dependent transport system permease family. CysTW subfamily.</text>
</comment>
<dbReference type="PANTHER" id="PTHR42929:SF5">
    <property type="entry name" value="ABC TRANSPORTER PERMEASE PROTEIN"/>
    <property type="match status" value="1"/>
</dbReference>
<evidence type="ECO:0000256" key="6">
    <source>
        <dbReference type="ARBA" id="ARBA00022989"/>
    </source>
</evidence>
<dbReference type="EMBL" id="QZWZ01000025">
    <property type="protein sequence ID" value="RJT32743.1"/>
    <property type="molecule type" value="Genomic_DNA"/>
</dbReference>
<proteinExistence type="inferred from homology"/>
<evidence type="ECO:0000313" key="10">
    <source>
        <dbReference type="EMBL" id="RJT32743.1"/>
    </source>
</evidence>
<feature type="transmembrane region" description="Helical" evidence="8">
    <location>
        <begin position="101"/>
        <end position="126"/>
    </location>
</feature>
<evidence type="ECO:0000256" key="4">
    <source>
        <dbReference type="ARBA" id="ARBA00022475"/>
    </source>
</evidence>
<feature type="transmembrane region" description="Helical" evidence="8">
    <location>
        <begin position="21"/>
        <end position="42"/>
    </location>
</feature>
<dbReference type="InterPro" id="IPR000515">
    <property type="entry name" value="MetI-like"/>
</dbReference>
<feature type="domain" description="ABC transmembrane type-1" evidence="9">
    <location>
        <begin position="67"/>
        <end position="273"/>
    </location>
</feature>
<dbReference type="GO" id="GO:0055085">
    <property type="term" value="P:transmembrane transport"/>
    <property type="evidence" value="ECO:0007669"/>
    <property type="project" value="InterPro"/>
</dbReference>
<dbReference type="OrthoDB" id="9807047at2"/>
<protein>
    <submittedName>
        <fullName evidence="10">ABC transporter permease</fullName>
    </submittedName>
</protein>
<keyword evidence="11" id="KW-1185">Reference proteome</keyword>
<feature type="transmembrane region" description="Helical" evidence="8">
    <location>
        <begin position="204"/>
        <end position="232"/>
    </location>
</feature>
<dbReference type="Pfam" id="PF00528">
    <property type="entry name" value="BPD_transp_1"/>
    <property type="match status" value="1"/>
</dbReference>
<evidence type="ECO:0000256" key="1">
    <source>
        <dbReference type="ARBA" id="ARBA00004651"/>
    </source>
</evidence>
<keyword evidence="7 8" id="KW-0472">Membrane</keyword>
<evidence type="ECO:0000256" key="3">
    <source>
        <dbReference type="ARBA" id="ARBA00022448"/>
    </source>
</evidence>
<dbReference type="InterPro" id="IPR035906">
    <property type="entry name" value="MetI-like_sf"/>
</dbReference>
<keyword evidence="5 8" id="KW-0812">Transmembrane</keyword>
<dbReference type="Proteomes" id="UP000272706">
    <property type="component" value="Unassembled WGS sequence"/>
</dbReference>
<name>A0A3A5KAW5_9HYPH</name>
<evidence type="ECO:0000256" key="2">
    <source>
        <dbReference type="ARBA" id="ARBA00007069"/>
    </source>
</evidence>
<evidence type="ECO:0000256" key="7">
    <source>
        <dbReference type="ARBA" id="ARBA00023136"/>
    </source>
</evidence>
<comment type="caution">
    <text evidence="10">The sequence shown here is derived from an EMBL/GenBank/DDBJ whole genome shotgun (WGS) entry which is preliminary data.</text>
</comment>
<gene>
    <name evidence="10" type="ORF">D3227_26185</name>
</gene>
<dbReference type="GO" id="GO:0005886">
    <property type="term" value="C:plasma membrane"/>
    <property type="evidence" value="ECO:0007669"/>
    <property type="project" value="UniProtKB-SubCell"/>
</dbReference>
<feature type="transmembrane region" description="Helical" evidence="8">
    <location>
        <begin position="252"/>
        <end position="276"/>
    </location>
</feature>
<feature type="transmembrane region" description="Helical" evidence="8">
    <location>
        <begin position="162"/>
        <end position="183"/>
    </location>
</feature>
<evidence type="ECO:0000313" key="11">
    <source>
        <dbReference type="Proteomes" id="UP000272706"/>
    </source>
</evidence>
<dbReference type="AlphaFoldDB" id="A0A3A5KAW5"/>
<keyword evidence="6 8" id="KW-1133">Transmembrane helix</keyword>
<dbReference type="Gene3D" id="1.10.3720.10">
    <property type="entry name" value="MetI-like"/>
    <property type="match status" value="1"/>
</dbReference>
<keyword evidence="3 8" id="KW-0813">Transport</keyword>
<feature type="transmembrane region" description="Helical" evidence="8">
    <location>
        <begin position="62"/>
        <end position="89"/>
    </location>
</feature>
<evidence type="ECO:0000256" key="8">
    <source>
        <dbReference type="RuleBase" id="RU363032"/>
    </source>
</evidence>
<reference evidence="10 11" key="1">
    <citation type="submission" date="2018-09" db="EMBL/GenBank/DDBJ databases">
        <title>Mesorhizobium carmichaelinearum sp. nov. isolated from Carmichaelinea spp. root nodules in New Zealand.</title>
        <authorList>
            <person name="De Meyer S.E."/>
        </authorList>
    </citation>
    <scope>NUCLEOTIDE SEQUENCE [LARGE SCALE GENOMIC DNA]</scope>
    <source>
        <strain evidence="10 11">ICMP19557</strain>
    </source>
</reference>
<dbReference type="CDD" id="cd06261">
    <property type="entry name" value="TM_PBP2"/>
    <property type="match status" value="1"/>
</dbReference>
<sequence>MLLKPRGNVVATNAARNAGPFIAPAAILSLLVALVPLVFIFYTSTVGGTSTEAFVSILESNLFRRAIKTTVIVSLLASLISLVLGYIVALHLARQSARRRAALMVLVLLPFWTSILVKSYAFTIILGREGLVNSFLSWMTGAEVALRLIFNRIGVIVGMTNYLTPLVVFPVLASLLAIDPALYRAAEVMGAKPGRIFLTVTLPLSAPGILAGVLSAAVMSLGFFIVPALLGGRQDLMLANLVDFYTREVLDWNVASAVGVILFVMVAVFAVPAMLLRRRQQQGAH</sequence>
<dbReference type="PANTHER" id="PTHR42929">
    <property type="entry name" value="INNER MEMBRANE ABC TRANSPORTER PERMEASE PROTEIN YDCU-RELATED-RELATED"/>
    <property type="match status" value="1"/>
</dbReference>